<proteinExistence type="predicted"/>
<dbReference type="STRING" id="649764.HMPREF0762_01317"/>
<feature type="transmembrane region" description="Helical" evidence="1">
    <location>
        <begin position="265"/>
        <end position="287"/>
    </location>
</feature>
<feature type="transmembrane region" description="Helical" evidence="1">
    <location>
        <begin position="42"/>
        <end position="61"/>
    </location>
</feature>
<evidence type="ECO:0000313" key="2">
    <source>
        <dbReference type="EMBL" id="EEZ61236.1"/>
    </source>
</evidence>
<organism evidence="2 3">
    <name type="scientific">Slackia exigua (strain ATCC 700122 / DSM 15923 / CIP 105133 / JCM 11022 / KCTC 5966 / S-7)</name>
    <dbReference type="NCBI Taxonomy" id="649764"/>
    <lineage>
        <taxon>Bacteria</taxon>
        <taxon>Bacillati</taxon>
        <taxon>Actinomycetota</taxon>
        <taxon>Coriobacteriia</taxon>
        <taxon>Eggerthellales</taxon>
        <taxon>Eggerthellaceae</taxon>
        <taxon>Slackia</taxon>
    </lineage>
</organism>
<name>D0WH49_SLAES</name>
<keyword evidence="1" id="KW-0472">Membrane</keyword>
<gene>
    <name evidence="2" type="ORF">HMPREF0762_01317</name>
</gene>
<feature type="transmembrane region" description="Helical" evidence="1">
    <location>
        <begin position="70"/>
        <end position="88"/>
    </location>
</feature>
<evidence type="ECO:0000256" key="1">
    <source>
        <dbReference type="SAM" id="Phobius"/>
    </source>
</evidence>
<comment type="caution">
    <text evidence="2">The sequence shown here is derived from an EMBL/GenBank/DDBJ whole genome shotgun (WGS) entry which is preliminary data.</text>
</comment>
<feature type="transmembrane region" description="Helical" evidence="1">
    <location>
        <begin position="376"/>
        <end position="397"/>
    </location>
</feature>
<keyword evidence="3" id="KW-1185">Reference proteome</keyword>
<keyword evidence="1" id="KW-1133">Transmembrane helix</keyword>
<reference evidence="2" key="1">
    <citation type="submission" date="2009-10" db="EMBL/GenBank/DDBJ databases">
        <authorList>
            <person name="Weinstock G."/>
            <person name="Sodergren E."/>
            <person name="Clifton S."/>
            <person name="Fulton L."/>
            <person name="Fulton B."/>
            <person name="Courtney L."/>
            <person name="Fronick C."/>
            <person name="Harrison M."/>
            <person name="Strong C."/>
            <person name="Farmer C."/>
            <person name="Delahaunty K."/>
            <person name="Markovic C."/>
            <person name="Hall O."/>
            <person name="Minx P."/>
            <person name="Tomlinson C."/>
            <person name="Mitreva M."/>
            <person name="Nelson J."/>
            <person name="Hou S."/>
            <person name="Wollam A."/>
            <person name="Pepin K.H."/>
            <person name="Johnson M."/>
            <person name="Bhonagiri V."/>
            <person name="Nash W.E."/>
            <person name="Warren W."/>
            <person name="Chinwalla A."/>
            <person name="Mardis E.R."/>
            <person name="Wilson R.K."/>
        </authorList>
    </citation>
    <scope>NUCLEOTIDE SEQUENCE [LARGE SCALE GENOMIC DNA]</scope>
    <source>
        <strain evidence="2">ATCC 700122</strain>
    </source>
</reference>
<feature type="transmembrane region" description="Helical" evidence="1">
    <location>
        <begin position="125"/>
        <end position="145"/>
    </location>
</feature>
<dbReference type="HOGENOM" id="CLU_025121_1_1_11"/>
<feature type="transmembrane region" description="Helical" evidence="1">
    <location>
        <begin position="307"/>
        <end position="325"/>
    </location>
</feature>
<keyword evidence="1" id="KW-0812">Transmembrane</keyword>
<feature type="transmembrane region" description="Helical" evidence="1">
    <location>
        <begin position="345"/>
        <end position="364"/>
    </location>
</feature>
<protein>
    <submittedName>
        <fullName evidence="2">Uncharacterized protein</fullName>
    </submittedName>
</protein>
<dbReference type="Pfam" id="PF13687">
    <property type="entry name" value="DUF4153"/>
    <property type="match status" value="1"/>
</dbReference>
<feature type="transmembrane region" description="Helical" evidence="1">
    <location>
        <begin position="94"/>
        <end position="113"/>
    </location>
</feature>
<feature type="transmembrane region" description="Helical" evidence="1">
    <location>
        <begin position="210"/>
        <end position="231"/>
    </location>
</feature>
<sequence>MPKKSIPFDKKSRLALLLAFGQAVLSSFIFYPYDAMEFGSLPGVGLTIMTIAVLACAFAILGKHARIDRVTIPLTVTCLILALIPALYANPDLRFLNCLILGGTLTLDVFLVANLWEGCWASSRAVGASIWFFFVALFSNLLGPLNALAHRSRGKDGRAHGPQGVAAGIGIALGLLVILIIPLLASADAMFSQIFSRIFDLLAHLRFDRIVTHLTIVLIVTPLAFSLLWAASHARSNPHASAGEGALPDASSRRIARRIPAATQVIVLISVDIVYLVFVAVQFIYLFGGTESVHMYGGYAEYARTGFFQLATVGIINACIGLLAAQGAGHAQSVGSRAALTVGNVALVLMTAVILASAAMRMNLYIQEYGLTLMRLLTLLGMTFTAVLLAALLVKTFYAKTNFFRIFMIAGLALWICFNFMNIDKLIVRYNVAQYESGAIENVDTWYLSMHTNADTLSDLQALETYLRTKSDANEKLHLGDDLNYGDSYEYEADILKDRIIAYEDSRTREPWPLWSWAHRA</sequence>
<accession>D0WH49</accession>
<dbReference type="AlphaFoldDB" id="D0WH49"/>
<dbReference type="Proteomes" id="UP000006001">
    <property type="component" value="Unassembled WGS sequence"/>
</dbReference>
<feature type="transmembrane region" description="Helical" evidence="1">
    <location>
        <begin position="403"/>
        <end position="421"/>
    </location>
</feature>
<dbReference type="eggNOG" id="COG2205">
    <property type="taxonomic scope" value="Bacteria"/>
</dbReference>
<evidence type="ECO:0000313" key="3">
    <source>
        <dbReference type="Proteomes" id="UP000006001"/>
    </source>
</evidence>
<feature type="transmembrane region" description="Helical" evidence="1">
    <location>
        <begin position="165"/>
        <end position="189"/>
    </location>
</feature>
<dbReference type="InterPro" id="IPR025291">
    <property type="entry name" value="DUF4153"/>
</dbReference>
<dbReference type="EMBL" id="ACUX02000007">
    <property type="protein sequence ID" value="EEZ61236.1"/>
    <property type="molecule type" value="Genomic_DNA"/>
</dbReference>